<organism evidence="1">
    <name type="scientific">uncultured Caudovirales phage</name>
    <dbReference type="NCBI Taxonomy" id="2100421"/>
    <lineage>
        <taxon>Viruses</taxon>
        <taxon>Duplodnaviria</taxon>
        <taxon>Heunggongvirae</taxon>
        <taxon>Uroviricota</taxon>
        <taxon>Caudoviricetes</taxon>
        <taxon>Peduoviridae</taxon>
        <taxon>Maltschvirus</taxon>
        <taxon>Maltschvirus maltsch</taxon>
    </lineage>
</organism>
<accession>A0A6J5MA32</accession>
<gene>
    <name evidence="1" type="ORF">UFOVP447_19</name>
</gene>
<proteinExistence type="predicted"/>
<name>A0A6J5MA32_9CAUD</name>
<sequence>MPKMYFAEFTDTETGKTFQKFGHTSKNDAMIRLNYITEEHPKFKARVLAAVYHHDVNFCKGVEETFKALYPKNFWLEEKISGITECVILDYEIRNDLIKKIMKLNEKTKKELYESST</sequence>
<dbReference type="EMBL" id="LR796423">
    <property type="protein sequence ID" value="CAB4142607.1"/>
    <property type="molecule type" value="Genomic_DNA"/>
</dbReference>
<protein>
    <submittedName>
        <fullName evidence="1">Uncharacterized protein</fullName>
    </submittedName>
</protein>
<reference evidence="1" key="1">
    <citation type="submission" date="2020-04" db="EMBL/GenBank/DDBJ databases">
        <authorList>
            <person name="Chiriac C."/>
            <person name="Salcher M."/>
            <person name="Ghai R."/>
            <person name="Kavagutti S V."/>
        </authorList>
    </citation>
    <scope>NUCLEOTIDE SEQUENCE</scope>
</reference>
<evidence type="ECO:0000313" key="1">
    <source>
        <dbReference type="EMBL" id="CAB4142607.1"/>
    </source>
</evidence>